<dbReference type="Proteomes" id="UP000473525">
    <property type="component" value="Unassembled WGS sequence"/>
</dbReference>
<feature type="binding site" evidence="3">
    <location>
        <position position="16"/>
    </location>
    <ligand>
        <name>a divalent metal cation</name>
        <dbReference type="ChEBI" id="CHEBI:60240"/>
    </ligand>
</feature>
<keyword evidence="3" id="KW-0862">Zinc</keyword>
<feature type="domain" description="SMP-30/Gluconolactonase/LRE-like region" evidence="4">
    <location>
        <begin position="14"/>
        <end position="256"/>
    </location>
</feature>
<evidence type="ECO:0000259" key="4">
    <source>
        <dbReference type="Pfam" id="PF08450"/>
    </source>
</evidence>
<feature type="binding site" evidence="3">
    <location>
        <position position="101"/>
    </location>
    <ligand>
        <name>substrate</name>
    </ligand>
</feature>
<proteinExistence type="inferred from homology"/>
<dbReference type="InterPro" id="IPR013658">
    <property type="entry name" value="SGL"/>
</dbReference>
<evidence type="ECO:0000256" key="1">
    <source>
        <dbReference type="ARBA" id="ARBA00008853"/>
    </source>
</evidence>
<dbReference type="PANTHER" id="PTHR10907:SF47">
    <property type="entry name" value="REGUCALCIN"/>
    <property type="match status" value="1"/>
</dbReference>
<accession>A0A6L6XUS6</accession>
<dbReference type="PANTHER" id="PTHR10907">
    <property type="entry name" value="REGUCALCIN"/>
    <property type="match status" value="1"/>
</dbReference>
<keyword evidence="6" id="KW-1185">Reference proteome</keyword>
<dbReference type="InterPro" id="IPR005511">
    <property type="entry name" value="SMP-30"/>
</dbReference>
<feature type="active site" description="Proton donor/acceptor" evidence="2">
    <location>
        <position position="197"/>
    </location>
</feature>
<dbReference type="GO" id="GO:0019853">
    <property type="term" value="P:L-ascorbic acid biosynthetic process"/>
    <property type="evidence" value="ECO:0007669"/>
    <property type="project" value="TreeGrafter"/>
</dbReference>
<comment type="similarity">
    <text evidence="1">Belongs to the SMP-30/CGR1 family.</text>
</comment>
<comment type="caution">
    <text evidence="5">The sequence shown here is derived from an EMBL/GenBank/DDBJ whole genome shotgun (WGS) entry which is preliminary data.</text>
</comment>
<feature type="binding site" evidence="3">
    <location>
        <position position="197"/>
    </location>
    <ligand>
        <name>a divalent metal cation</name>
        <dbReference type="ChEBI" id="CHEBI:60240"/>
    </ligand>
</feature>
<dbReference type="GO" id="GO:0004341">
    <property type="term" value="F:gluconolactonase activity"/>
    <property type="evidence" value="ECO:0007669"/>
    <property type="project" value="TreeGrafter"/>
</dbReference>
<organism evidence="5 6">
    <name type="scientific">Nocardioides agri</name>
    <dbReference type="NCBI Taxonomy" id="2682843"/>
    <lineage>
        <taxon>Bacteria</taxon>
        <taxon>Bacillati</taxon>
        <taxon>Actinomycetota</taxon>
        <taxon>Actinomycetes</taxon>
        <taxon>Propionibacteriales</taxon>
        <taxon>Nocardioidaceae</taxon>
        <taxon>Nocardioides</taxon>
    </lineage>
</organism>
<keyword evidence="3" id="KW-0479">Metal-binding</keyword>
<dbReference type="AlphaFoldDB" id="A0A6L6XUS6"/>
<name>A0A6L6XUS6_9ACTN</name>
<evidence type="ECO:0000313" key="5">
    <source>
        <dbReference type="EMBL" id="MVQ50522.1"/>
    </source>
</evidence>
<evidence type="ECO:0000313" key="6">
    <source>
        <dbReference type="Proteomes" id="UP000473525"/>
    </source>
</evidence>
<dbReference type="InterPro" id="IPR011042">
    <property type="entry name" value="6-blade_b-propeller_TolB-like"/>
</dbReference>
<dbReference type="SUPFAM" id="SSF63829">
    <property type="entry name" value="Calcium-dependent phosphotriesterase"/>
    <property type="match status" value="1"/>
</dbReference>
<dbReference type="EMBL" id="WSEK01000004">
    <property type="protein sequence ID" value="MVQ50522.1"/>
    <property type="molecule type" value="Genomic_DNA"/>
</dbReference>
<feature type="binding site" evidence="3">
    <location>
        <position position="148"/>
    </location>
    <ligand>
        <name>a divalent metal cation</name>
        <dbReference type="ChEBI" id="CHEBI:60240"/>
    </ligand>
</feature>
<dbReference type="Pfam" id="PF08450">
    <property type="entry name" value="SGL"/>
    <property type="match status" value="1"/>
</dbReference>
<sequence length="298" mass="31745">MTTAEQVTDPVFELAEGPLWDAARERLVWVDILGRAVHTGRLDQGSVEIGPSHHFESYVGAAAVAEDGALLVAEGHHLTRVAPDGTRTSGPDLFADHPDDRWNDGTCDARGRILVGTSSLAGARHSQRLLRVDGDITEVLDDDLGLSNGLAFSPDDALLYSVDSVPARRVWVRDYDQSSGAVGPRRPALDLTDALPDGLCVDASGNLWLAAWGRGQVRCYSTAGELLDLIELPAPHTTSVAFVGPGLDQLLITTARGELSPAEQDEHPLSGSLFLARPGCTGLPPHAWSGQLSTRETP</sequence>
<evidence type="ECO:0000256" key="3">
    <source>
        <dbReference type="PIRSR" id="PIRSR605511-2"/>
    </source>
</evidence>
<dbReference type="GO" id="GO:0005509">
    <property type="term" value="F:calcium ion binding"/>
    <property type="evidence" value="ECO:0007669"/>
    <property type="project" value="TreeGrafter"/>
</dbReference>
<dbReference type="PRINTS" id="PR01790">
    <property type="entry name" value="SMP30FAMILY"/>
</dbReference>
<dbReference type="Gene3D" id="2.120.10.30">
    <property type="entry name" value="TolB, C-terminal domain"/>
    <property type="match status" value="1"/>
</dbReference>
<gene>
    <name evidence="5" type="ORF">GON03_15150</name>
</gene>
<protein>
    <submittedName>
        <fullName evidence="5">SMP-30/gluconolactonase/LRE family protein</fullName>
    </submittedName>
</protein>
<reference evidence="5 6" key="1">
    <citation type="submission" date="2019-12" db="EMBL/GenBank/DDBJ databases">
        <authorList>
            <person name="Huq M.A."/>
        </authorList>
    </citation>
    <scope>NUCLEOTIDE SEQUENCE [LARGE SCALE GENOMIC DNA]</scope>
    <source>
        <strain evidence="5 6">MAH-18</strain>
    </source>
</reference>
<feature type="binding site" evidence="3">
    <location>
        <position position="103"/>
    </location>
    <ligand>
        <name>substrate</name>
    </ligand>
</feature>
<evidence type="ECO:0000256" key="2">
    <source>
        <dbReference type="PIRSR" id="PIRSR605511-1"/>
    </source>
</evidence>
<dbReference type="RefSeq" id="WP_157343608.1">
    <property type="nucleotide sequence ID" value="NZ_WSEK01000004.1"/>
</dbReference>
<comment type="cofactor">
    <cofactor evidence="3">
        <name>Zn(2+)</name>
        <dbReference type="ChEBI" id="CHEBI:29105"/>
    </cofactor>
    <text evidence="3">Binds 1 divalent metal cation per subunit.</text>
</comment>